<evidence type="ECO:0000256" key="6">
    <source>
        <dbReference type="ARBA" id="ARBA00023136"/>
    </source>
</evidence>
<evidence type="ECO:0000256" key="4">
    <source>
        <dbReference type="ARBA" id="ARBA00022692"/>
    </source>
</evidence>
<evidence type="ECO:0000313" key="10">
    <source>
        <dbReference type="Proteomes" id="UP000321353"/>
    </source>
</evidence>
<dbReference type="PRINTS" id="PR01837">
    <property type="entry name" value="MGTCSAPBPROT"/>
</dbReference>
<proteinExistence type="inferred from homology"/>
<keyword evidence="4 7" id="KW-0812">Transmembrane</keyword>
<evidence type="ECO:0000259" key="8">
    <source>
        <dbReference type="Pfam" id="PF02308"/>
    </source>
</evidence>
<dbReference type="KEGG" id="smam:Mal15_18570"/>
<dbReference type="InterPro" id="IPR003416">
    <property type="entry name" value="MgtC/SapB/SrpB/YhiD_fam"/>
</dbReference>
<dbReference type="PANTHER" id="PTHR33778:SF1">
    <property type="entry name" value="MAGNESIUM TRANSPORTER YHID-RELATED"/>
    <property type="match status" value="1"/>
</dbReference>
<dbReference type="GO" id="GO:0005886">
    <property type="term" value="C:plasma membrane"/>
    <property type="evidence" value="ECO:0007669"/>
    <property type="project" value="UniProtKB-SubCell"/>
</dbReference>
<evidence type="ECO:0000256" key="7">
    <source>
        <dbReference type="SAM" id="Phobius"/>
    </source>
</evidence>
<protein>
    <submittedName>
        <fullName evidence="9">Putative Mg(2+) transport ATPase</fullName>
    </submittedName>
</protein>
<keyword evidence="10" id="KW-1185">Reference proteome</keyword>
<keyword evidence="3" id="KW-1003">Cell membrane</keyword>
<organism evidence="9 10">
    <name type="scientific">Stieleria maiorica</name>
    <dbReference type="NCBI Taxonomy" id="2795974"/>
    <lineage>
        <taxon>Bacteria</taxon>
        <taxon>Pseudomonadati</taxon>
        <taxon>Planctomycetota</taxon>
        <taxon>Planctomycetia</taxon>
        <taxon>Pirellulales</taxon>
        <taxon>Pirellulaceae</taxon>
        <taxon>Stieleria</taxon>
    </lineage>
</organism>
<dbReference type="Proteomes" id="UP000321353">
    <property type="component" value="Chromosome"/>
</dbReference>
<name>A0A5B9M9E3_9BACT</name>
<feature type="transmembrane region" description="Helical" evidence="7">
    <location>
        <begin position="75"/>
        <end position="95"/>
    </location>
</feature>
<dbReference type="EMBL" id="CP036264">
    <property type="protein sequence ID" value="QEF97812.1"/>
    <property type="molecule type" value="Genomic_DNA"/>
</dbReference>
<dbReference type="Pfam" id="PF02308">
    <property type="entry name" value="MgtC"/>
    <property type="match status" value="1"/>
</dbReference>
<feature type="transmembrane region" description="Helical" evidence="7">
    <location>
        <begin position="45"/>
        <end position="63"/>
    </location>
</feature>
<evidence type="ECO:0000256" key="3">
    <source>
        <dbReference type="ARBA" id="ARBA00022475"/>
    </source>
</evidence>
<dbReference type="PANTHER" id="PTHR33778">
    <property type="entry name" value="PROTEIN MGTC"/>
    <property type="match status" value="1"/>
</dbReference>
<comment type="subcellular location">
    <subcellularLocation>
        <location evidence="1">Cell membrane</location>
        <topology evidence="1">Multi-pass membrane protein</topology>
    </subcellularLocation>
</comment>
<keyword evidence="5 7" id="KW-1133">Transmembrane helix</keyword>
<comment type="similarity">
    <text evidence="2">Belongs to the MgtC/SapB family.</text>
</comment>
<keyword evidence="6 7" id="KW-0472">Membrane</keyword>
<gene>
    <name evidence="9" type="ORF">Mal15_18570</name>
</gene>
<evidence type="ECO:0000313" key="9">
    <source>
        <dbReference type="EMBL" id="QEF97812.1"/>
    </source>
</evidence>
<dbReference type="AlphaFoldDB" id="A0A5B9M9E3"/>
<evidence type="ECO:0000256" key="1">
    <source>
        <dbReference type="ARBA" id="ARBA00004651"/>
    </source>
</evidence>
<dbReference type="RefSeq" id="WP_147867436.1">
    <property type="nucleotide sequence ID" value="NZ_CP036264.1"/>
</dbReference>
<evidence type="ECO:0000256" key="5">
    <source>
        <dbReference type="ARBA" id="ARBA00022989"/>
    </source>
</evidence>
<sequence length="166" mass="17494">MMEWLLNHEAFQKFGADCLRLIVAVILGGLLGLERQLRGQWAGIRTHMMVSLGAAIFTIAAITTTPDDSNDVTRVIQGIAAGIGFLGAGTILKLSNEVKIKGLTTASSIWLAAALGTVAGMGEYALAAAAGLISIMVLASLRPITKVIGKEHVTETESSDVRQFES</sequence>
<feature type="transmembrane region" description="Helical" evidence="7">
    <location>
        <begin position="14"/>
        <end position="33"/>
    </location>
</feature>
<reference evidence="9 10" key="1">
    <citation type="submission" date="2019-02" db="EMBL/GenBank/DDBJ databases">
        <title>Planctomycetal bacteria perform biofilm scaping via a novel small molecule.</title>
        <authorList>
            <person name="Jeske O."/>
            <person name="Boedeker C."/>
            <person name="Wiegand S."/>
            <person name="Breitling P."/>
            <person name="Kallscheuer N."/>
            <person name="Jogler M."/>
            <person name="Rohde M."/>
            <person name="Petersen J."/>
            <person name="Medema M.H."/>
            <person name="Surup F."/>
            <person name="Jogler C."/>
        </authorList>
    </citation>
    <scope>NUCLEOTIDE SEQUENCE [LARGE SCALE GENOMIC DNA]</scope>
    <source>
        <strain evidence="9 10">Mal15</strain>
    </source>
</reference>
<evidence type="ECO:0000256" key="2">
    <source>
        <dbReference type="ARBA" id="ARBA00009298"/>
    </source>
</evidence>
<accession>A0A5B9M9E3</accession>
<dbReference type="InterPro" id="IPR049177">
    <property type="entry name" value="MgtC_SapB_SrpB_YhiD_N"/>
</dbReference>
<feature type="domain" description="MgtC/SapB/SrpB/YhiD N-terminal" evidence="8">
    <location>
        <begin position="21"/>
        <end position="146"/>
    </location>
</feature>